<name>R7TDD6_CAPTE</name>
<keyword evidence="3" id="KW-1185">Reference proteome</keyword>
<dbReference type="HOGENOM" id="CLU_116109_0_0_1"/>
<evidence type="ECO:0000313" key="1">
    <source>
        <dbReference type="EMBL" id="ELT91734.1"/>
    </source>
</evidence>
<accession>R7TDD6</accession>
<reference evidence="3" key="1">
    <citation type="submission" date="2012-12" db="EMBL/GenBank/DDBJ databases">
        <authorList>
            <person name="Hellsten U."/>
            <person name="Grimwood J."/>
            <person name="Chapman J.A."/>
            <person name="Shapiro H."/>
            <person name="Aerts A."/>
            <person name="Otillar R.P."/>
            <person name="Terry A.Y."/>
            <person name="Boore J.L."/>
            <person name="Simakov O."/>
            <person name="Marletaz F."/>
            <person name="Cho S.-J."/>
            <person name="Edsinger-Gonzales E."/>
            <person name="Havlak P."/>
            <person name="Kuo D.-H."/>
            <person name="Larsson T."/>
            <person name="Lv J."/>
            <person name="Arendt D."/>
            <person name="Savage R."/>
            <person name="Osoegawa K."/>
            <person name="de Jong P."/>
            <person name="Lindberg D.R."/>
            <person name="Seaver E.C."/>
            <person name="Weisblat D.A."/>
            <person name="Putnam N.H."/>
            <person name="Grigoriev I.V."/>
            <person name="Rokhsar D.S."/>
        </authorList>
    </citation>
    <scope>NUCLEOTIDE SEQUENCE</scope>
    <source>
        <strain evidence="3">I ESC-2004</strain>
    </source>
</reference>
<dbReference type="AlphaFoldDB" id="R7TDD6"/>
<dbReference type="EMBL" id="AMQN01013672">
    <property type="status" value="NOT_ANNOTATED_CDS"/>
    <property type="molecule type" value="Genomic_DNA"/>
</dbReference>
<gene>
    <name evidence="1" type="ORF">CAPTEDRAFT_202456</name>
</gene>
<dbReference type="EnsemblMetazoa" id="CapteT202456">
    <property type="protein sequence ID" value="CapteP202456"/>
    <property type="gene ID" value="CapteG202456"/>
</dbReference>
<dbReference type="EMBL" id="KB310381">
    <property type="protein sequence ID" value="ELT91734.1"/>
    <property type="molecule type" value="Genomic_DNA"/>
</dbReference>
<proteinExistence type="predicted"/>
<evidence type="ECO:0000313" key="3">
    <source>
        <dbReference type="Proteomes" id="UP000014760"/>
    </source>
</evidence>
<dbReference type="Proteomes" id="UP000014760">
    <property type="component" value="Unassembled WGS sequence"/>
</dbReference>
<organism evidence="1">
    <name type="scientific">Capitella teleta</name>
    <name type="common">Polychaete worm</name>
    <dbReference type="NCBI Taxonomy" id="283909"/>
    <lineage>
        <taxon>Eukaryota</taxon>
        <taxon>Metazoa</taxon>
        <taxon>Spiralia</taxon>
        <taxon>Lophotrochozoa</taxon>
        <taxon>Annelida</taxon>
        <taxon>Polychaeta</taxon>
        <taxon>Sedentaria</taxon>
        <taxon>Scolecida</taxon>
        <taxon>Capitellidae</taxon>
        <taxon>Capitella</taxon>
    </lineage>
</organism>
<reference evidence="2" key="3">
    <citation type="submission" date="2015-06" db="UniProtKB">
        <authorList>
            <consortium name="EnsemblMetazoa"/>
        </authorList>
    </citation>
    <scope>IDENTIFICATION</scope>
</reference>
<evidence type="ECO:0000313" key="2">
    <source>
        <dbReference type="EnsemblMetazoa" id="CapteP202456"/>
    </source>
</evidence>
<protein>
    <submittedName>
        <fullName evidence="1 2">Uncharacterized protein</fullName>
    </submittedName>
</protein>
<sequence length="205" mass="23793">VAGVPAAERPLGHVFVCTIDEATKDPEGGHGGGVGFLVRREFEVGALQHGSEGRWHSRLITYWWKVDDRRICAELRSWRRMRWWRAIYTELSYTTTRGRVSGEGHRKKAPRVKKEQLELFYARVEEKLSVEETTSVQGVMQCVTEELTAEMARGVQRTVKDWWDEEVEAAVLEKIRLKILKLLEKGERMFLWGSVIFTTNRDFPE</sequence>
<reference evidence="1 3" key="2">
    <citation type="journal article" date="2013" name="Nature">
        <title>Insights into bilaterian evolution from three spiralian genomes.</title>
        <authorList>
            <person name="Simakov O."/>
            <person name="Marletaz F."/>
            <person name="Cho S.J."/>
            <person name="Edsinger-Gonzales E."/>
            <person name="Havlak P."/>
            <person name="Hellsten U."/>
            <person name="Kuo D.H."/>
            <person name="Larsson T."/>
            <person name="Lv J."/>
            <person name="Arendt D."/>
            <person name="Savage R."/>
            <person name="Osoegawa K."/>
            <person name="de Jong P."/>
            <person name="Grimwood J."/>
            <person name="Chapman J.A."/>
            <person name="Shapiro H."/>
            <person name="Aerts A."/>
            <person name="Otillar R.P."/>
            <person name="Terry A.Y."/>
            <person name="Boore J.L."/>
            <person name="Grigoriev I.V."/>
            <person name="Lindberg D.R."/>
            <person name="Seaver E.C."/>
            <person name="Weisblat D.A."/>
            <person name="Putnam N.H."/>
            <person name="Rokhsar D.S."/>
        </authorList>
    </citation>
    <scope>NUCLEOTIDE SEQUENCE</scope>
    <source>
        <strain evidence="1 3">I ESC-2004</strain>
    </source>
</reference>
<feature type="non-terminal residue" evidence="1">
    <location>
        <position position="1"/>
    </location>
</feature>